<reference evidence="1 2" key="1">
    <citation type="submission" date="2018-11" db="EMBL/GenBank/DDBJ databases">
        <title>Complete genome sequence of Nocardioides baekrokdamisoli strain KCTC 39748.</title>
        <authorList>
            <person name="Kang S.W."/>
            <person name="Lee K.C."/>
            <person name="Kim K.K."/>
            <person name="Kim J.S."/>
            <person name="Kim D.S."/>
            <person name="Ko S.H."/>
            <person name="Yang S.H."/>
            <person name="Shin Y.K."/>
            <person name="Lee J.S."/>
        </authorList>
    </citation>
    <scope>NUCLEOTIDE SEQUENCE [LARGE SCALE GENOMIC DNA]</scope>
    <source>
        <strain evidence="1 2">KCTC 39748</strain>
    </source>
</reference>
<accession>A0A3G9IJE4</accession>
<gene>
    <name evidence="1" type="ORF">Back2_04720</name>
</gene>
<keyword evidence="2" id="KW-1185">Reference proteome</keyword>
<dbReference type="Proteomes" id="UP000271573">
    <property type="component" value="Chromosome"/>
</dbReference>
<name>A0A3G9IJE4_9ACTN</name>
<proteinExistence type="predicted"/>
<organism evidence="1 2">
    <name type="scientific">Nocardioides baekrokdamisoli</name>
    <dbReference type="NCBI Taxonomy" id="1804624"/>
    <lineage>
        <taxon>Bacteria</taxon>
        <taxon>Bacillati</taxon>
        <taxon>Actinomycetota</taxon>
        <taxon>Actinomycetes</taxon>
        <taxon>Propionibacteriales</taxon>
        <taxon>Nocardioidaceae</taxon>
        <taxon>Nocardioides</taxon>
    </lineage>
</organism>
<dbReference type="AlphaFoldDB" id="A0A3G9IJE4"/>
<dbReference type="KEGG" id="nbe:Back2_04720"/>
<evidence type="ECO:0000313" key="2">
    <source>
        <dbReference type="Proteomes" id="UP000271573"/>
    </source>
</evidence>
<dbReference type="EMBL" id="AP019307">
    <property type="protein sequence ID" value="BBH16185.1"/>
    <property type="molecule type" value="Genomic_DNA"/>
</dbReference>
<protein>
    <submittedName>
        <fullName evidence="1">Uncharacterized protein</fullName>
    </submittedName>
</protein>
<evidence type="ECO:0000313" key="1">
    <source>
        <dbReference type="EMBL" id="BBH16185.1"/>
    </source>
</evidence>
<sequence>MGGSVTHTFREIQMRRITVALVAALLMTSLVACGSKAKTDASGVAYSAQNCPTANLETLPSAKIAADLGIIYVAFDKFIYKPFQKDHLAGVGAKLKAAAAAAAIYHFAKKVKQHVINSSFLCTKIGTPISALADKLGSLPNLIKDAVTGGSAITDLKTGMDSLPGLASSAGLPKLDLKNGVDSLSSLAGLS</sequence>